<evidence type="ECO:0000313" key="5">
    <source>
        <dbReference type="Proteomes" id="UP000092661"/>
    </source>
</evidence>
<dbReference type="Proteomes" id="UP000092661">
    <property type="component" value="Chromosome"/>
</dbReference>
<dbReference type="RefSeq" id="WP_006830704.1">
    <property type="nucleotide sequence ID" value="NZ_AJYB01000045.1"/>
</dbReference>
<evidence type="ECO:0000313" key="2">
    <source>
        <dbReference type="EMBL" id="ANU11086.1"/>
    </source>
</evidence>
<proteinExistence type="predicted"/>
<dbReference type="eggNOG" id="COG3173">
    <property type="taxonomic scope" value="Bacteria"/>
</dbReference>
<name>A0A1C7DHV1_9BACL</name>
<dbReference type="InterPro" id="IPR002575">
    <property type="entry name" value="Aminoglycoside_PTrfase"/>
</dbReference>
<dbReference type="EMBL" id="AJYB01000045">
    <property type="protein sequence ID" value="EIM05937.1"/>
    <property type="molecule type" value="Genomic_DNA"/>
</dbReference>
<dbReference type="Pfam" id="PF01636">
    <property type="entry name" value="APH"/>
    <property type="match status" value="1"/>
</dbReference>
<reference evidence="2" key="3">
    <citation type="submission" date="2016-10" db="EMBL/GenBank/DDBJ databases">
        <authorList>
            <person name="See-Too W.S."/>
        </authorList>
    </citation>
    <scope>NUCLEOTIDE SEQUENCE</scope>
    <source>
        <strain evidence="2">DSM 14505</strain>
    </source>
</reference>
<feature type="domain" description="Aminoglycoside phosphotransferase" evidence="1">
    <location>
        <begin position="22"/>
        <end position="226"/>
    </location>
</feature>
<protein>
    <submittedName>
        <fullName evidence="2">Aminoglycoside phosphotransferase</fullName>
    </submittedName>
</protein>
<reference evidence="3 4" key="1">
    <citation type="journal article" date="2012" name="J. Bacteriol.">
        <title>Genome Sequence of the Antarctic Psychrophile Bacterium Planococcus antarcticus DSM 14505.</title>
        <authorList>
            <person name="Margolles A."/>
            <person name="Gueimonde M."/>
            <person name="Sanchez B."/>
        </authorList>
    </citation>
    <scope>NUCLEOTIDE SEQUENCE [LARGE SCALE GENOMIC DNA]</scope>
    <source>
        <strain evidence="3 4">DSM 14505</strain>
    </source>
</reference>
<keyword evidence="5" id="KW-1185">Reference proteome</keyword>
<dbReference type="SUPFAM" id="SSF56112">
    <property type="entry name" value="Protein kinase-like (PK-like)"/>
    <property type="match status" value="1"/>
</dbReference>
<evidence type="ECO:0000313" key="4">
    <source>
        <dbReference type="Proteomes" id="UP000004725"/>
    </source>
</evidence>
<gene>
    <name evidence="3" type="ORF">A1A1_13712</name>
    <name evidence="2" type="ORF">BBH88_12655</name>
</gene>
<sequence>MYISAIMTHLAEEKILPAANWDITALNGGTTSEVYRLDQENSMIYILKINKEKVTQAEAEFLLAYEHVSLLPNLVTVDRTYLYMIYTYIPGSTTTFNTCKKELLQTLVIDFINHYQTISSPEAWGWQNASVSSWGKFLSEEVLVATESLRPYLKKENMTIIPPSFTELTNSHLQQMPYLLHGDCGDHNFIIREEKLVGVIDPTPIFGWPHYDLIYAFFSSPHDVTKEALDFAIDRLIVKVPNNKQFYGEVLIILYQRLAICRKHHPADWQAYLEIWNYWNTIVNSQ</sequence>
<reference evidence="5" key="2">
    <citation type="submission" date="2016-07" db="EMBL/GenBank/DDBJ databases">
        <authorList>
            <person name="See-Too W.S."/>
        </authorList>
    </citation>
    <scope>NUCLEOTIDE SEQUENCE [LARGE SCALE GENOMIC DNA]</scope>
    <source>
        <strain evidence="5">DSM 14505</strain>
    </source>
</reference>
<dbReference type="KEGG" id="pana:BBH88_12655"/>
<dbReference type="AlphaFoldDB" id="A0A1C7DHV1"/>
<dbReference type="Gene3D" id="3.90.1200.10">
    <property type="match status" value="1"/>
</dbReference>
<dbReference type="OrthoDB" id="2363646at2"/>
<accession>A0A1C7DHV1</accession>
<dbReference type="InterPro" id="IPR011009">
    <property type="entry name" value="Kinase-like_dom_sf"/>
</dbReference>
<evidence type="ECO:0000259" key="1">
    <source>
        <dbReference type="Pfam" id="PF01636"/>
    </source>
</evidence>
<dbReference type="EMBL" id="CP016534">
    <property type="protein sequence ID" value="ANU11086.1"/>
    <property type="molecule type" value="Genomic_DNA"/>
</dbReference>
<dbReference type="Proteomes" id="UP000004725">
    <property type="component" value="Unassembled WGS sequence"/>
</dbReference>
<organism evidence="3 4">
    <name type="scientific">Planococcus antarcticus DSM 14505</name>
    <dbReference type="NCBI Taxonomy" id="1185653"/>
    <lineage>
        <taxon>Bacteria</taxon>
        <taxon>Bacillati</taxon>
        <taxon>Bacillota</taxon>
        <taxon>Bacilli</taxon>
        <taxon>Bacillales</taxon>
        <taxon>Caryophanaceae</taxon>
        <taxon>Planococcus</taxon>
    </lineage>
</organism>
<evidence type="ECO:0000313" key="3">
    <source>
        <dbReference type="EMBL" id="EIM05937.1"/>
    </source>
</evidence>
<dbReference type="Gene3D" id="3.30.200.150">
    <property type="match status" value="1"/>
</dbReference>